<keyword evidence="5 8" id="KW-1133">Transmembrane helix</keyword>
<dbReference type="Pfam" id="PF07690">
    <property type="entry name" value="MFS_1"/>
    <property type="match status" value="1"/>
</dbReference>
<dbReference type="PRINTS" id="PR01035">
    <property type="entry name" value="TCRTETA"/>
</dbReference>
<evidence type="ECO:0000256" key="8">
    <source>
        <dbReference type="SAM" id="Phobius"/>
    </source>
</evidence>
<evidence type="ECO:0000313" key="11">
    <source>
        <dbReference type="Proteomes" id="UP001363622"/>
    </source>
</evidence>
<feature type="transmembrane region" description="Helical" evidence="8">
    <location>
        <begin position="494"/>
        <end position="513"/>
    </location>
</feature>
<feature type="transmembrane region" description="Helical" evidence="8">
    <location>
        <begin position="37"/>
        <end position="58"/>
    </location>
</feature>
<keyword evidence="6 8" id="KW-0472">Membrane</keyword>
<protein>
    <submittedName>
        <fullName evidence="10">Major facilitator superfamily domain-containing protein</fullName>
    </submittedName>
</protein>
<dbReference type="InterPro" id="IPR011701">
    <property type="entry name" value="MFS"/>
</dbReference>
<dbReference type="EMBL" id="JBBPHU010000001">
    <property type="protein sequence ID" value="KAK7524308.1"/>
    <property type="molecule type" value="Genomic_DNA"/>
</dbReference>
<dbReference type="CDD" id="cd17325">
    <property type="entry name" value="MFS_MdtG_SLC18_like"/>
    <property type="match status" value="1"/>
</dbReference>
<dbReference type="InterPro" id="IPR001958">
    <property type="entry name" value="Tet-R_TetA/multi-R_MdtG-like"/>
</dbReference>
<evidence type="ECO:0000256" key="2">
    <source>
        <dbReference type="ARBA" id="ARBA00006829"/>
    </source>
</evidence>
<sequence length="529" mass="56121">MAHSAPLWQKLANTLQLTWFSDYSTPPLGLKWRTNSVFIISTVAIGLFTDLFLYGLIVPILPFMLEDRVGIPQSQVQSWVSGLLTAYAAASVLFSPMAGFLADRVSTRQAPFLLGLVSLLIATMLLFVGQSIAVLVVARVLQGISAAVVWTIGLALCLETVGSDNLGKTIGSIFSFISVGNLAAPVLGGVLYQKSGYAGVFGIGFALLAVDFTMRLLVIEKKVAARYETQDPTQGDLQQTLSHDEDHAEDQEPNEGATEETSLLGKKEAEQYKISPDQPAIARKVKLLPCLKDPSLVTAFIVSGIQATILGTFDATIPTVAEQYYNFPALKAGLLFLPLGVSDFLLGPVFGWAVDRFGTKPIATLSYLYLVPILLLLRLPKPCPSASSTSPSQLFEAAASTAAASSCTDQKKQIAIWASLLFLAGAGLAGTSAPSIVEAGSVVKKFHEQNPTFFGADGPYAQLYGVSSMVFSAGLTIGPLLAGTLKDSIGYGNMNAVVAGISAVTAVLAFVYIGRPLRLRAWSRGRTGA</sequence>
<feature type="transmembrane region" description="Helical" evidence="8">
    <location>
        <begin position="78"/>
        <end position="101"/>
    </location>
</feature>
<feature type="region of interest" description="Disordered" evidence="7">
    <location>
        <begin position="243"/>
        <end position="262"/>
    </location>
</feature>
<comment type="caution">
    <text evidence="10">The sequence shown here is derived from an EMBL/GenBank/DDBJ whole genome shotgun (WGS) entry which is preliminary data.</text>
</comment>
<feature type="domain" description="Major facilitator superfamily (MFS) profile" evidence="9">
    <location>
        <begin position="39"/>
        <end position="517"/>
    </location>
</feature>
<feature type="transmembrane region" description="Helical" evidence="8">
    <location>
        <begin position="144"/>
        <end position="161"/>
    </location>
</feature>
<dbReference type="PANTHER" id="PTHR23506:SF37">
    <property type="entry name" value="MAJOR FACILITATOR SUPERFAMILY (MFS) PROFILE DOMAIN-CONTAINING PROTEIN"/>
    <property type="match status" value="1"/>
</dbReference>
<evidence type="ECO:0000256" key="6">
    <source>
        <dbReference type="ARBA" id="ARBA00023136"/>
    </source>
</evidence>
<dbReference type="SUPFAM" id="SSF103473">
    <property type="entry name" value="MFS general substrate transporter"/>
    <property type="match status" value="1"/>
</dbReference>
<dbReference type="InterPro" id="IPR020846">
    <property type="entry name" value="MFS_dom"/>
</dbReference>
<feature type="transmembrane region" description="Helical" evidence="8">
    <location>
        <begin position="334"/>
        <end position="354"/>
    </location>
</feature>
<evidence type="ECO:0000259" key="9">
    <source>
        <dbReference type="PROSITE" id="PS50850"/>
    </source>
</evidence>
<feature type="transmembrane region" description="Helical" evidence="8">
    <location>
        <begin position="461"/>
        <end position="482"/>
    </location>
</feature>
<keyword evidence="4 8" id="KW-0812">Transmembrane</keyword>
<reference evidence="10 11" key="1">
    <citation type="submission" date="2024-04" db="EMBL/GenBank/DDBJ databases">
        <title>Phyllosticta paracitricarpa is synonymous to the EU quarantine fungus P. citricarpa based on phylogenomic analyses.</title>
        <authorList>
            <consortium name="Lawrence Berkeley National Laboratory"/>
            <person name="Van Ingen-Buijs V.A."/>
            <person name="Van Westerhoven A.C."/>
            <person name="Haridas S."/>
            <person name="Skiadas P."/>
            <person name="Martin F."/>
            <person name="Groenewald J.Z."/>
            <person name="Crous P.W."/>
            <person name="Seidl M.F."/>
        </authorList>
    </citation>
    <scope>NUCLEOTIDE SEQUENCE [LARGE SCALE GENOMIC DNA]</scope>
    <source>
        <strain evidence="10 11">CBS 123371</strain>
    </source>
</reference>
<evidence type="ECO:0000256" key="4">
    <source>
        <dbReference type="ARBA" id="ARBA00022692"/>
    </source>
</evidence>
<feature type="transmembrane region" description="Helical" evidence="8">
    <location>
        <begin position="173"/>
        <end position="192"/>
    </location>
</feature>
<organism evidence="10 11">
    <name type="scientific">Phyllosticta citriasiana</name>
    <dbReference type="NCBI Taxonomy" id="595635"/>
    <lineage>
        <taxon>Eukaryota</taxon>
        <taxon>Fungi</taxon>
        <taxon>Dikarya</taxon>
        <taxon>Ascomycota</taxon>
        <taxon>Pezizomycotina</taxon>
        <taxon>Dothideomycetes</taxon>
        <taxon>Dothideomycetes incertae sedis</taxon>
        <taxon>Botryosphaeriales</taxon>
        <taxon>Phyllostictaceae</taxon>
        <taxon>Phyllosticta</taxon>
    </lineage>
</organism>
<feature type="transmembrane region" description="Helical" evidence="8">
    <location>
        <begin position="198"/>
        <end position="218"/>
    </location>
</feature>
<gene>
    <name evidence="10" type="ORF">IWZ03DRAFT_366851</name>
</gene>
<dbReference type="PANTHER" id="PTHR23506">
    <property type="entry name" value="GH10249P"/>
    <property type="match status" value="1"/>
</dbReference>
<feature type="transmembrane region" description="Helical" evidence="8">
    <location>
        <begin position="113"/>
        <end position="138"/>
    </location>
</feature>
<feature type="transmembrane region" description="Helical" evidence="8">
    <location>
        <begin position="414"/>
        <end position="437"/>
    </location>
</feature>
<evidence type="ECO:0000256" key="3">
    <source>
        <dbReference type="ARBA" id="ARBA00022448"/>
    </source>
</evidence>
<dbReference type="InterPro" id="IPR050930">
    <property type="entry name" value="MFS_Vesicular_Transporter"/>
</dbReference>
<evidence type="ECO:0000256" key="7">
    <source>
        <dbReference type="SAM" id="MobiDB-lite"/>
    </source>
</evidence>
<keyword evidence="11" id="KW-1185">Reference proteome</keyword>
<dbReference type="InterPro" id="IPR036259">
    <property type="entry name" value="MFS_trans_sf"/>
</dbReference>
<comment type="subcellular location">
    <subcellularLocation>
        <location evidence="1">Membrane</location>
        <topology evidence="1">Multi-pass membrane protein</topology>
    </subcellularLocation>
</comment>
<evidence type="ECO:0000256" key="1">
    <source>
        <dbReference type="ARBA" id="ARBA00004141"/>
    </source>
</evidence>
<evidence type="ECO:0000313" key="10">
    <source>
        <dbReference type="EMBL" id="KAK7524308.1"/>
    </source>
</evidence>
<dbReference type="Gene3D" id="1.20.1250.20">
    <property type="entry name" value="MFS general substrate transporter like domains"/>
    <property type="match status" value="1"/>
</dbReference>
<comment type="similarity">
    <text evidence="2">Belongs to the major facilitator superfamily. Vesicular transporter family.</text>
</comment>
<keyword evidence="3" id="KW-0813">Transport</keyword>
<name>A0ABR1L425_9PEZI</name>
<evidence type="ECO:0000256" key="5">
    <source>
        <dbReference type="ARBA" id="ARBA00022989"/>
    </source>
</evidence>
<accession>A0ABR1L425</accession>
<dbReference type="Proteomes" id="UP001363622">
    <property type="component" value="Unassembled WGS sequence"/>
</dbReference>
<dbReference type="PROSITE" id="PS50850">
    <property type="entry name" value="MFS"/>
    <property type="match status" value="1"/>
</dbReference>
<proteinExistence type="inferred from homology"/>